<evidence type="ECO:0000256" key="2">
    <source>
        <dbReference type="ARBA" id="ARBA00022729"/>
    </source>
</evidence>
<gene>
    <name evidence="5" type="ordered locus">Rta_06540</name>
</gene>
<reference evidence="6" key="1">
    <citation type="submission" date="2006-01" db="EMBL/GenBank/DDBJ databases">
        <title>Genome of the cyst-dividing bacterium Ramlibacter tataouinensis.</title>
        <authorList>
            <person name="Barakat M."/>
            <person name="Ortet P."/>
            <person name="De Luca G."/>
            <person name="Jourlin-Castelli C."/>
            <person name="Ansaldi M."/>
            <person name="Py B."/>
            <person name="Fichant G."/>
            <person name="Coutinho P."/>
            <person name="Voulhoux R."/>
            <person name="Bastien O."/>
            <person name="Roy S."/>
            <person name="Marechal E."/>
            <person name="Henrissat B."/>
            <person name="Quentin Y."/>
            <person name="Noirot P."/>
            <person name="Filloux A."/>
            <person name="Mejean V."/>
            <person name="DuBow M."/>
            <person name="Barras F."/>
            <person name="Heulin T."/>
        </authorList>
    </citation>
    <scope>NUCLEOTIDE SEQUENCE [LARGE SCALE GENOMIC DNA]</scope>
    <source>
        <strain evidence="6">ATCC BAA-407 / DSM 14655 / LMG 21543 / TTB310</strain>
    </source>
</reference>
<sequence length="175" mass="18588">MKKTLIGIAAASLLMLGTAAQAQQAKPPVYGEIGYSMIENDDLKFGVLRGIIGADLHPNVAVEGMLGLGVKDDSFTAFGTTFDAKIKNMVGVYAKPKFNVTPELELFGRVGFTRINIEASVGGASASDADSDLSYGVGLNYNITPTVHIGVDYMNYYDKDGSKFDGVTVGVGFRF</sequence>
<evidence type="ECO:0000313" key="6">
    <source>
        <dbReference type="Proteomes" id="UP000008385"/>
    </source>
</evidence>
<dbReference type="KEGG" id="rta:Rta_06540"/>
<name>F5XWX1_RAMTT</name>
<dbReference type="GO" id="GO:0009279">
    <property type="term" value="C:cell outer membrane"/>
    <property type="evidence" value="ECO:0007669"/>
    <property type="project" value="UniProtKB-SubCell"/>
</dbReference>
<feature type="domain" description="Outer membrane protein beta-barrel" evidence="4">
    <location>
        <begin position="9"/>
        <end position="175"/>
    </location>
</feature>
<dbReference type="Proteomes" id="UP000008385">
    <property type="component" value="Chromosome"/>
</dbReference>
<dbReference type="EMBL" id="CP000245">
    <property type="protein sequence ID" value="AEG91732.1"/>
    <property type="molecule type" value="Genomic_DNA"/>
</dbReference>
<organism evidence="5 6">
    <name type="scientific">Ramlibacter tataouinensis (strain ATCC BAA-407 / DSM 14655 / LMG 21543 / TTB310)</name>
    <dbReference type="NCBI Taxonomy" id="365046"/>
    <lineage>
        <taxon>Bacteria</taxon>
        <taxon>Pseudomonadati</taxon>
        <taxon>Pseudomonadota</taxon>
        <taxon>Betaproteobacteria</taxon>
        <taxon>Burkholderiales</taxon>
        <taxon>Comamonadaceae</taxon>
        <taxon>Ramlibacter</taxon>
    </lineage>
</organism>
<dbReference type="OrthoDB" id="8759244at2"/>
<dbReference type="eggNOG" id="COG3637">
    <property type="taxonomic scope" value="Bacteria"/>
</dbReference>
<dbReference type="HOGENOM" id="CLU_117501_1_0_4"/>
<dbReference type="InterPro" id="IPR027385">
    <property type="entry name" value="Beta-barrel_OMP"/>
</dbReference>
<dbReference type="SUPFAM" id="SSF56925">
    <property type="entry name" value="OMPA-like"/>
    <property type="match status" value="1"/>
</dbReference>
<dbReference type="PATRIC" id="fig|365046.3.peg.670"/>
<comment type="subcellular location">
    <subcellularLocation>
        <location evidence="1">Cell outer membrane</location>
    </subcellularLocation>
</comment>
<evidence type="ECO:0000313" key="5">
    <source>
        <dbReference type="EMBL" id="AEG91732.1"/>
    </source>
</evidence>
<dbReference type="Gene3D" id="2.40.160.20">
    <property type="match status" value="1"/>
</dbReference>
<evidence type="ECO:0000256" key="3">
    <source>
        <dbReference type="SAM" id="SignalP"/>
    </source>
</evidence>
<accession>F5XWX1</accession>
<dbReference type="InterPro" id="IPR011250">
    <property type="entry name" value="OMP/PagP_B-barrel"/>
</dbReference>
<dbReference type="STRING" id="365046.Rta_06540"/>
<feature type="chain" id="PRO_5003331148" description="Outer membrane protein beta-barrel domain-containing protein" evidence="3">
    <location>
        <begin position="23"/>
        <end position="175"/>
    </location>
</feature>
<evidence type="ECO:0000259" key="4">
    <source>
        <dbReference type="Pfam" id="PF13505"/>
    </source>
</evidence>
<keyword evidence="6" id="KW-1185">Reference proteome</keyword>
<keyword evidence="2 3" id="KW-0732">Signal</keyword>
<dbReference type="RefSeq" id="WP_013899965.1">
    <property type="nucleotide sequence ID" value="NC_015677.1"/>
</dbReference>
<protein>
    <recommendedName>
        <fullName evidence="4">Outer membrane protein beta-barrel domain-containing protein</fullName>
    </recommendedName>
</protein>
<evidence type="ECO:0000256" key="1">
    <source>
        <dbReference type="ARBA" id="ARBA00004442"/>
    </source>
</evidence>
<proteinExistence type="predicted"/>
<dbReference type="AlphaFoldDB" id="F5XWX1"/>
<reference evidence="5 6" key="2">
    <citation type="journal article" date="2011" name="PLoS ONE">
        <title>The Cyst-Dividing Bacterium Ramlibacter tataouinensis TTB310 Genome Reveals a Well-Stocked Toolbox for Adaptation to a Desert Environment.</title>
        <authorList>
            <person name="De Luca G."/>
            <person name="Barakat M."/>
            <person name="Ortet P."/>
            <person name="Fochesato S."/>
            <person name="Jourlin-Castelli C."/>
            <person name="Ansaldi M."/>
            <person name="Py B."/>
            <person name="Fichant G."/>
            <person name="Coutinho P.M."/>
            <person name="Voulhoux R."/>
            <person name="Bastien O."/>
            <person name="Marechal E."/>
            <person name="Henrissat B."/>
            <person name="Quentin Y."/>
            <person name="Noirot P."/>
            <person name="Filloux A."/>
            <person name="Mejean V."/>
            <person name="Dubow M.S."/>
            <person name="Barras F."/>
            <person name="Barbe V."/>
            <person name="Weissenbach J."/>
            <person name="Mihalcescu I."/>
            <person name="Vermeglio A."/>
            <person name="Achouak W."/>
            <person name="Heulin T."/>
        </authorList>
    </citation>
    <scope>NUCLEOTIDE SEQUENCE [LARGE SCALE GENOMIC DNA]</scope>
    <source>
        <strain evidence="6">ATCC BAA-407 / DSM 14655 / LMG 21543 / TTB310</strain>
    </source>
</reference>
<dbReference type="Pfam" id="PF13505">
    <property type="entry name" value="OMP_b-brl"/>
    <property type="match status" value="1"/>
</dbReference>
<feature type="signal peptide" evidence="3">
    <location>
        <begin position="1"/>
        <end position="22"/>
    </location>
</feature>